<dbReference type="EMBL" id="AZES01000041">
    <property type="protein sequence ID" value="KRL31522.1"/>
    <property type="molecule type" value="Genomic_DNA"/>
</dbReference>
<sequence>MKLAHAVIGMLPTIRNTLPLIIAGNVKTNPLRMDTKYLLFPTFDIGGKILF</sequence>
<comment type="caution">
    <text evidence="1">The sequence shown here is derived from an EMBL/GenBank/DDBJ whole genome shotgun (WGS) entry which is preliminary data.</text>
</comment>
<reference evidence="1 2" key="1">
    <citation type="journal article" date="2015" name="Genome Announc.">
        <title>Expanding the biotechnology potential of lactobacilli through comparative genomics of 213 strains and associated genera.</title>
        <authorList>
            <person name="Sun Z."/>
            <person name="Harris H.M."/>
            <person name="McCann A."/>
            <person name="Guo C."/>
            <person name="Argimon S."/>
            <person name="Zhang W."/>
            <person name="Yang X."/>
            <person name="Jeffery I.B."/>
            <person name="Cooney J.C."/>
            <person name="Kagawa T.F."/>
            <person name="Liu W."/>
            <person name="Song Y."/>
            <person name="Salvetti E."/>
            <person name="Wrobel A."/>
            <person name="Rasinkangas P."/>
            <person name="Parkhill J."/>
            <person name="Rea M.C."/>
            <person name="O'Sullivan O."/>
            <person name="Ritari J."/>
            <person name="Douillard F.P."/>
            <person name="Paul Ross R."/>
            <person name="Yang R."/>
            <person name="Briner A.E."/>
            <person name="Felis G.E."/>
            <person name="de Vos W.M."/>
            <person name="Barrangou R."/>
            <person name="Klaenhammer T.R."/>
            <person name="Caufield P.W."/>
            <person name="Cui Y."/>
            <person name="Zhang H."/>
            <person name="O'Toole P.W."/>
        </authorList>
    </citation>
    <scope>NUCLEOTIDE SEQUENCE [LARGE SCALE GENOMIC DNA]</scope>
    <source>
        <strain evidence="1 2">DSM 13238</strain>
    </source>
</reference>
<organism evidence="1 2">
    <name type="scientific">Companilactobacillus paralimentarius DSM 13238 = JCM 10415</name>
    <dbReference type="NCBI Taxonomy" id="1122151"/>
    <lineage>
        <taxon>Bacteria</taxon>
        <taxon>Bacillati</taxon>
        <taxon>Bacillota</taxon>
        <taxon>Bacilli</taxon>
        <taxon>Lactobacillales</taxon>
        <taxon>Lactobacillaceae</taxon>
        <taxon>Companilactobacillus</taxon>
    </lineage>
</organism>
<evidence type="ECO:0000313" key="2">
    <source>
        <dbReference type="Proteomes" id="UP000051908"/>
    </source>
</evidence>
<gene>
    <name evidence="1" type="ORF">FD33_GL001936</name>
</gene>
<dbReference type="Proteomes" id="UP000051908">
    <property type="component" value="Unassembled WGS sequence"/>
</dbReference>
<protein>
    <submittedName>
        <fullName evidence="1">Uncharacterized protein</fullName>
    </submittedName>
</protein>
<evidence type="ECO:0000313" key="1">
    <source>
        <dbReference type="EMBL" id="KRL31522.1"/>
    </source>
</evidence>
<proteinExistence type="predicted"/>
<name>A0A0R1PNH9_9LACO</name>
<keyword evidence="2" id="KW-1185">Reference proteome</keyword>
<accession>A0A0R1PNH9</accession>
<dbReference type="AlphaFoldDB" id="A0A0R1PNH9"/>